<accession>A0A0F8YW41</accession>
<dbReference type="EMBL" id="LAZR01054674">
    <property type="protein sequence ID" value="KKK78040.1"/>
    <property type="molecule type" value="Genomic_DNA"/>
</dbReference>
<dbReference type="Gene3D" id="3.30.420.280">
    <property type="match status" value="1"/>
</dbReference>
<reference evidence="1" key="1">
    <citation type="journal article" date="2015" name="Nature">
        <title>Complex archaea that bridge the gap between prokaryotes and eukaryotes.</title>
        <authorList>
            <person name="Spang A."/>
            <person name="Saw J.H."/>
            <person name="Jorgensen S.L."/>
            <person name="Zaremba-Niedzwiedzka K."/>
            <person name="Martijn J."/>
            <person name="Lind A.E."/>
            <person name="van Eijk R."/>
            <person name="Schleper C."/>
            <person name="Guy L."/>
            <person name="Ettema T.J."/>
        </authorList>
    </citation>
    <scope>NUCLEOTIDE SEQUENCE</scope>
</reference>
<gene>
    <name evidence="1" type="ORF">LCGC14_2847540</name>
</gene>
<feature type="non-terminal residue" evidence="1">
    <location>
        <position position="1"/>
    </location>
</feature>
<proteinExistence type="predicted"/>
<organism evidence="1">
    <name type="scientific">marine sediment metagenome</name>
    <dbReference type="NCBI Taxonomy" id="412755"/>
    <lineage>
        <taxon>unclassified sequences</taxon>
        <taxon>metagenomes</taxon>
        <taxon>ecological metagenomes</taxon>
    </lineage>
</organism>
<protein>
    <recommendedName>
        <fullName evidence="2">Terminase large subunit gp17-like C-terminal domain-containing protein</fullName>
    </recommendedName>
</protein>
<evidence type="ECO:0000313" key="1">
    <source>
        <dbReference type="EMBL" id="KKK78040.1"/>
    </source>
</evidence>
<name>A0A0F8YW41_9ZZZZ</name>
<evidence type="ECO:0008006" key="2">
    <source>
        <dbReference type="Google" id="ProtNLM"/>
    </source>
</evidence>
<comment type="caution">
    <text evidence="1">The sequence shown here is derived from an EMBL/GenBank/DDBJ whole genome shotgun (WGS) entry which is preliminary data.</text>
</comment>
<sequence length="285" mass="32699">FNYTPRGRNHGLTTLETAQNDPTWFGEVLTVDDTGLFDKHALQKELTELQTDHGEQDGLALFDQEYYCSFDAAIVGSYYGSLIKQADKERIGEVKHDETAMVETWWDLGIGDSTAIWFVQRVERELHIIDYHEASGEGLRYYADLLDEWRQPVSRGGKGYLYGDHVAPFDIKNRSLSTGETRLETARSLGLDFEVIDQHRVEDGIQAVRNLLPKCYFDAERCRRGIEALRQYRREWDDKRKAFRTNPLHDWSSHAADAFRYGAMHNPGGRFATVSNAQPDISMVV</sequence>
<dbReference type="AlphaFoldDB" id="A0A0F8YW41"/>